<dbReference type="GO" id="GO:0003735">
    <property type="term" value="F:structural constituent of ribosome"/>
    <property type="evidence" value="ECO:0007669"/>
    <property type="project" value="InterPro"/>
</dbReference>
<comment type="subunit">
    <text evidence="4">Part of the 50S ribosomal subunit. Contacts protein L32.</text>
</comment>
<comment type="caution">
    <text evidence="7">The sequence shown here is derived from an EMBL/GenBank/DDBJ whole genome shotgun (WGS) entry which is preliminary data.</text>
</comment>
<dbReference type="GO" id="GO:0006412">
    <property type="term" value="P:translation"/>
    <property type="evidence" value="ECO:0007669"/>
    <property type="project" value="UniProtKB-UniRule"/>
</dbReference>
<dbReference type="Gene3D" id="3.90.1030.10">
    <property type="entry name" value="Ribosomal protein L17"/>
    <property type="match status" value="1"/>
</dbReference>
<dbReference type="Pfam" id="PF01196">
    <property type="entry name" value="Ribosomal_L17"/>
    <property type="match status" value="1"/>
</dbReference>
<proteinExistence type="inferred from homology"/>
<organism evidence="7 8">
    <name type="scientific">Parvibacter caecicola</name>
    <dbReference type="NCBI Taxonomy" id="747645"/>
    <lineage>
        <taxon>Bacteria</taxon>
        <taxon>Bacillati</taxon>
        <taxon>Actinomycetota</taxon>
        <taxon>Coriobacteriia</taxon>
        <taxon>Coriobacteriales</taxon>
        <taxon>Coriobacteriaceae</taxon>
        <taxon>Parvibacter</taxon>
    </lineage>
</organism>
<name>A0A4T9T8E4_9ACTN</name>
<sequence>MRHNKKGRKLGTDWSHTKAMKRSLVTALFLNDRIKTVESRAKEIRPDVDKIITWAKRGDLHSRRLAIAYLNDKELVREIFEKVSQGLFQDRQGGYTRIMKLGNRKGDNAPMVIMELVTEPVAGKKAAAAPAKKKATPKKVAAKKSEQVAEDLGFEEDGTKEQLEAVDAAEEAKAETAEEFREAVEASSEAEAGKEAAEEAEAAAAKEAETVDAEKIEEEKADVKGE</sequence>
<dbReference type="EMBL" id="SSTM01000002">
    <property type="protein sequence ID" value="TJW11318.1"/>
    <property type="molecule type" value="Genomic_DNA"/>
</dbReference>
<evidence type="ECO:0000256" key="5">
    <source>
        <dbReference type="RuleBase" id="RU000660"/>
    </source>
</evidence>
<dbReference type="Proteomes" id="UP000309454">
    <property type="component" value="Unassembled WGS sequence"/>
</dbReference>
<evidence type="ECO:0000256" key="3">
    <source>
        <dbReference type="ARBA" id="ARBA00023274"/>
    </source>
</evidence>
<feature type="region of interest" description="Disordered" evidence="6">
    <location>
        <begin position="125"/>
        <end position="226"/>
    </location>
</feature>
<feature type="compositionally biased region" description="Basic residues" evidence="6">
    <location>
        <begin position="131"/>
        <end position="142"/>
    </location>
</feature>
<reference evidence="7 8" key="1">
    <citation type="submission" date="2019-04" db="EMBL/GenBank/DDBJ databases">
        <title>Microbes associate with the intestines of laboratory mice.</title>
        <authorList>
            <person name="Navarre W."/>
            <person name="Wong E."/>
            <person name="Huang K.C."/>
            <person name="Tropini C."/>
            <person name="Ng K."/>
            <person name="Yu B."/>
        </authorList>
    </citation>
    <scope>NUCLEOTIDE SEQUENCE [LARGE SCALE GENOMIC DNA]</scope>
    <source>
        <strain evidence="7 8">NM48_B13</strain>
    </source>
</reference>
<feature type="compositionally biased region" description="Basic and acidic residues" evidence="6">
    <location>
        <begin position="204"/>
        <end position="226"/>
    </location>
</feature>
<evidence type="ECO:0000256" key="4">
    <source>
        <dbReference type="HAMAP-Rule" id="MF_01368"/>
    </source>
</evidence>
<evidence type="ECO:0000256" key="6">
    <source>
        <dbReference type="SAM" id="MobiDB-lite"/>
    </source>
</evidence>
<dbReference type="GO" id="GO:0022625">
    <property type="term" value="C:cytosolic large ribosomal subunit"/>
    <property type="evidence" value="ECO:0007669"/>
    <property type="project" value="TreeGrafter"/>
</dbReference>
<feature type="compositionally biased region" description="Basic and acidic residues" evidence="6">
    <location>
        <begin position="170"/>
        <end position="184"/>
    </location>
</feature>
<accession>A0A4T9T8E4</accession>
<evidence type="ECO:0000313" key="7">
    <source>
        <dbReference type="EMBL" id="TJW11318.1"/>
    </source>
</evidence>
<dbReference type="InterPro" id="IPR000456">
    <property type="entry name" value="Ribosomal_bL17"/>
</dbReference>
<keyword evidence="3 4" id="KW-0687">Ribonucleoprotein</keyword>
<evidence type="ECO:0000256" key="1">
    <source>
        <dbReference type="ARBA" id="ARBA00008777"/>
    </source>
</evidence>
<comment type="similarity">
    <text evidence="1 4 5">Belongs to the bacterial ribosomal protein bL17 family.</text>
</comment>
<gene>
    <name evidence="4" type="primary">rplQ</name>
    <name evidence="7" type="ORF">E5982_03670</name>
</gene>
<dbReference type="InterPro" id="IPR036373">
    <property type="entry name" value="Ribosomal_bL17_sf"/>
</dbReference>
<protein>
    <recommendedName>
        <fullName evidence="4">Large ribosomal subunit protein bL17</fullName>
    </recommendedName>
</protein>
<evidence type="ECO:0000256" key="2">
    <source>
        <dbReference type="ARBA" id="ARBA00022980"/>
    </source>
</evidence>
<dbReference type="OrthoDB" id="9809073at2"/>
<dbReference type="RefSeq" id="WP_136845486.1">
    <property type="nucleotide sequence ID" value="NZ_CAOKAH010000025.1"/>
</dbReference>
<dbReference type="SUPFAM" id="SSF64263">
    <property type="entry name" value="Prokaryotic ribosomal protein L17"/>
    <property type="match status" value="1"/>
</dbReference>
<dbReference type="PANTHER" id="PTHR14413:SF16">
    <property type="entry name" value="LARGE RIBOSOMAL SUBUNIT PROTEIN BL17M"/>
    <property type="match status" value="1"/>
</dbReference>
<dbReference type="PANTHER" id="PTHR14413">
    <property type="entry name" value="RIBOSOMAL PROTEIN L17"/>
    <property type="match status" value="1"/>
</dbReference>
<keyword evidence="2 4" id="KW-0689">Ribosomal protein</keyword>
<evidence type="ECO:0000313" key="8">
    <source>
        <dbReference type="Proteomes" id="UP000309454"/>
    </source>
</evidence>
<keyword evidence="8" id="KW-1185">Reference proteome</keyword>
<dbReference type="NCBIfam" id="TIGR00059">
    <property type="entry name" value="L17"/>
    <property type="match status" value="1"/>
</dbReference>
<dbReference type="HAMAP" id="MF_01368">
    <property type="entry name" value="Ribosomal_bL17"/>
    <property type="match status" value="1"/>
</dbReference>
<dbReference type="AlphaFoldDB" id="A0A4T9T8E4"/>